<accession>A0A1H0VNG4</accession>
<dbReference type="Gene3D" id="1.10.40.30">
    <property type="entry name" value="Fumarase/aspartase (C-terminal domain)"/>
    <property type="match status" value="1"/>
</dbReference>
<keyword evidence="3" id="KW-0055">Arginine biosynthesis</keyword>
<feature type="domain" description="Fumarate lyase N-terminal" evidence="5">
    <location>
        <begin position="108"/>
        <end position="298"/>
    </location>
</feature>
<dbReference type="PANTHER" id="PTHR43814">
    <property type="entry name" value="ARGININOSUCCINATE LYASE"/>
    <property type="match status" value="1"/>
</dbReference>
<keyword evidence="4 6" id="KW-0456">Lyase</keyword>
<dbReference type="PANTHER" id="PTHR43814:SF1">
    <property type="entry name" value="ARGININOSUCCINATE LYASE"/>
    <property type="match status" value="1"/>
</dbReference>
<dbReference type="GO" id="GO:0005829">
    <property type="term" value="C:cytosol"/>
    <property type="evidence" value="ECO:0007669"/>
    <property type="project" value="TreeGrafter"/>
</dbReference>
<dbReference type="GO" id="GO:0004056">
    <property type="term" value="F:argininosuccinate lyase activity"/>
    <property type="evidence" value="ECO:0007669"/>
    <property type="project" value="UniProtKB-EC"/>
</dbReference>
<dbReference type="GO" id="GO:0042450">
    <property type="term" value="P:L-arginine biosynthetic process via ornithine"/>
    <property type="evidence" value="ECO:0007669"/>
    <property type="project" value="InterPro"/>
</dbReference>
<keyword evidence="7" id="KW-1185">Reference proteome</keyword>
<evidence type="ECO:0000256" key="4">
    <source>
        <dbReference type="ARBA" id="ARBA00023239"/>
    </source>
</evidence>
<dbReference type="UniPathway" id="UPA00068">
    <property type="reaction ID" value="UER00114"/>
</dbReference>
<dbReference type="Pfam" id="PF00206">
    <property type="entry name" value="Lyase_1"/>
    <property type="match status" value="1"/>
</dbReference>
<dbReference type="InterPro" id="IPR024083">
    <property type="entry name" value="Fumarase/histidase_N"/>
</dbReference>
<dbReference type="STRING" id="641025.SAMN05421507_11516"/>
<dbReference type="SUPFAM" id="SSF48557">
    <property type="entry name" value="L-aspartase-like"/>
    <property type="match status" value="1"/>
</dbReference>
<organism evidence="6 7">
    <name type="scientific">Lentzea jiangxiensis</name>
    <dbReference type="NCBI Taxonomy" id="641025"/>
    <lineage>
        <taxon>Bacteria</taxon>
        <taxon>Bacillati</taxon>
        <taxon>Actinomycetota</taxon>
        <taxon>Actinomycetes</taxon>
        <taxon>Pseudonocardiales</taxon>
        <taxon>Pseudonocardiaceae</taxon>
        <taxon>Lentzea</taxon>
    </lineage>
</organism>
<dbReference type="InterPro" id="IPR008948">
    <property type="entry name" value="L-Aspartase-like"/>
</dbReference>
<proteinExistence type="predicted"/>
<evidence type="ECO:0000256" key="1">
    <source>
        <dbReference type="ARBA" id="ARBA00004941"/>
    </source>
</evidence>
<evidence type="ECO:0000256" key="3">
    <source>
        <dbReference type="ARBA" id="ARBA00022571"/>
    </source>
</evidence>
<evidence type="ECO:0000313" key="6">
    <source>
        <dbReference type="EMBL" id="SDP79874.1"/>
    </source>
</evidence>
<dbReference type="InterPro" id="IPR000362">
    <property type="entry name" value="Fumarate_lyase_fam"/>
</dbReference>
<dbReference type="PRINTS" id="PR00145">
    <property type="entry name" value="ARGSUCLYASE"/>
</dbReference>
<evidence type="ECO:0000259" key="5">
    <source>
        <dbReference type="Pfam" id="PF00206"/>
    </source>
</evidence>
<keyword evidence="3" id="KW-0028">Amino-acid biosynthesis</keyword>
<evidence type="ECO:0000256" key="2">
    <source>
        <dbReference type="ARBA" id="ARBA00012338"/>
    </source>
</evidence>
<dbReference type="Gene3D" id="1.10.275.10">
    <property type="entry name" value="Fumarase/aspartase (N-terminal domain)"/>
    <property type="match status" value="1"/>
</dbReference>
<name>A0A1H0VNG4_9PSEU</name>
<dbReference type="PRINTS" id="PR00149">
    <property type="entry name" value="FUMRATELYASE"/>
</dbReference>
<dbReference type="InterPro" id="IPR022761">
    <property type="entry name" value="Fumarate_lyase_N"/>
</dbReference>
<dbReference type="OrthoDB" id="4899737at2"/>
<dbReference type="Gene3D" id="1.20.200.10">
    <property type="entry name" value="Fumarase/aspartase (Central domain)"/>
    <property type="match status" value="1"/>
</dbReference>
<dbReference type="EC" id="4.3.2.1" evidence="2"/>
<protein>
    <recommendedName>
        <fullName evidence="2">argininosuccinate lyase</fullName>
        <ecNumber evidence="2">4.3.2.1</ecNumber>
    </recommendedName>
</protein>
<evidence type="ECO:0000313" key="7">
    <source>
        <dbReference type="Proteomes" id="UP000199691"/>
    </source>
</evidence>
<dbReference type="AlphaFoldDB" id="A0A1H0VNG4"/>
<comment type="pathway">
    <text evidence="1">Amino-acid biosynthesis; L-arginine biosynthesis; L-arginine from L-ornithine and carbamoyl phosphate: step 3/3.</text>
</comment>
<sequence length="505" mass="54191">MSTDHVELTGRISAGPDDLLRTEVLEPQLRFELAALLPQYVRLEKVLLVEYARMGLLTGAQVEGIDAALDAATPEAVGRVAGAAMSDLAFGLERFVTARLPGVPPAWHVDRSRNDLQASAQLLHGRARLLDTADLLLELGRAASRLAARTAHLVMPGYTHSQAAQLVSPAFYFSALTEQLLHTLSRLEAVYRTANTCPMGAGAMAGQELVWDRERMARLLGCDSAQRHALRAVSQRDWALEACAEFSMLGVALSRFVTDLMTWGGTGYGFIDLPDDWSGISSAMPQKKNFPVLERIRGRTAHLHAAYHGIATAQRATSYSNSVEVSKEASAQVPAAFDHLASIARLLTGVLDRLSFAEERLAAACAAEYFGGFTLANQLTLRADVPWRTAQVVAGRYVVAAVDAGRAPTDPDPELLEAALADHGYRTPHSAAILREAMDVTTALAAKRTAGSTGPGPVRDLLAAQDAELDRLAADWAARRAGVADADTALAAELAEARQDTRVRS</sequence>
<dbReference type="Proteomes" id="UP000199691">
    <property type="component" value="Unassembled WGS sequence"/>
</dbReference>
<gene>
    <name evidence="6" type="ORF">SAMN05421507_11516</name>
</gene>
<dbReference type="EMBL" id="FNIX01000015">
    <property type="protein sequence ID" value="SDP79874.1"/>
    <property type="molecule type" value="Genomic_DNA"/>
</dbReference>
<dbReference type="InterPro" id="IPR009049">
    <property type="entry name" value="Argininosuccinate_lyase"/>
</dbReference>
<reference evidence="7" key="1">
    <citation type="submission" date="2016-10" db="EMBL/GenBank/DDBJ databases">
        <authorList>
            <person name="Varghese N."/>
            <person name="Submissions S."/>
        </authorList>
    </citation>
    <scope>NUCLEOTIDE SEQUENCE [LARGE SCALE GENOMIC DNA]</scope>
    <source>
        <strain evidence="7">CGMCC 4.6609</strain>
    </source>
</reference>
<dbReference type="RefSeq" id="WP_090102013.1">
    <property type="nucleotide sequence ID" value="NZ_FNIX01000015.1"/>
</dbReference>